<dbReference type="AlphaFoldDB" id="A0A1G1KT26"/>
<accession>A0A1G1KT26</accession>
<gene>
    <name evidence="2" type="ORF">A3G33_02025</name>
</gene>
<organism evidence="2 3">
    <name type="scientific">Candidatus Danuiimicrobium aquiferis</name>
    <dbReference type="NCBI Taxonomy" id="1801832"/>
    <lineage>
        <taxon>Bacteria</taxon>
        <taxon>Pseudomonadati</taxon>
        <taxon>Candidatus Omnitrophota</taxon>
        <taxon>Candidatus Danuiimicrobium</taxon>
    </lineage>
</organism>
<proteinExistence type="predicted"/>
<dbReference type="InterPro" id="IPR011464">
    <property type="entry name" value="DUF1570"/>
</dbReference>
<sequence length="564" mass="65112">MTWCWEQRRQKKGNMQMSNTAYDILRKKGTGSDSVKSEPVPFFRLVLLCTFVLFTLSGCDRIPFLNKNLQKSAPKTVTAETPTSPVPVTPLVVDRLTLKNGGIVEGKLVEEYRGKIRMQLKDGIVGFSKSEIQDIERNILQGNVVAEKSGIYLPNREKEADDDWPTGAEQVLVLKNGEKIGGHIVKKEGDSIEVRQKLEEGGSVVLTLDMDRIEKFFLWKPASEIRESLKVFQESHPGFEFRHKGLYQILASEKDPVELKLYLKSLDLFYQDFVRNFFDLIDLTKQPEALDVIIFGTRKEFDDMLTELNIHIRSNPIGFYEFKAKKLVFYNAKTDRDIMAALSQNKGFQVQMAGMMKNLTAGSQMGEVDRAATQAEKTELRILSEARNRTGKVIRHEGAHQLFHLFGITPFEIYQGGWLIEGLAVYCETDPIGDPHEERLIQLKYELEKSELLPLEYIMNFDRGIGLHELDPKYANLTYAESWVFIYFLLHSEYRDRFLNFIREIRKQGPEYDVKAEKALLEKNLAKSLKEIEPTFFSFTKQLIEDNVDSKRYEEYRMRFVKAS</sequence>
<evidence type="ECO:0000313" key="3">
    <source>
        <dbReference type="Proteomes" id="UP000178187"/>
    </source>
</evidence>
<name>A0A1G1KT26_9BACT</name>
<evidence type="ECO:0000259" key="1">
    <source>
        <dbReference type="Pfam" id="PF07607"/>
    </source>
</evidence>
<evidence type="ECO:0000313" key="2">
    <source>
        <dbReference type="EMBL" id="OGW96114.1"/>
    </source>
</evidence>
<reference evidence="2 3" key="1">
    <citation type="journal article" date="2016" name="Nat. Commun.">
        <title>Thousands of microbial genomes shed light on interconnected biogeochemical processes in an aquifer system.</title>
        <authorList>
            <person name="Anantharaman K."/>
            <person name="Brown C.T."/>
            <person name="Hug L.A."/>
            <person name="Sharon I."/>
            <person name="Castelle C.J."/>
            <person name="Probst A.J."/>
            <person name="Thomas B.C."/>
            <person name="Singh A."/>
            <person name="Wilkins M.J."/>
            <person name="Karaoz U."/>
            <person name="Brodie E.L."/>
            <person name="Williams K.H."/>
            <person name="Hubbard S.S."/>
            <person name="Banfield J.F."/>
        </authorList>
    </citation>
    <scope>NUCLEOTIDE SEQUENCE [LARGE SCALE GENOMIC DNA]</scope>
</reference>
<dbReference type="Proteomes" id="UP000178187">
    <property type="component" value="Unassembled WGS sequence"/>
</dbReference>
<dbReference type="EMBL" id="MHFR01000053">
    <property type="protein sequence ID" value="OGW96114.1"/>
    <property type="molecule type" value="Genomic_DNA"/>
</dbReference>
<comment type="caution">
    <text evidence="2">The sequence shown here is derived from an EMBL/GenBank/DDBJ whole genome shotgun (WGS) entry which is preliminary data.</text>
</comment>
<feature type="domain" description="DUF1570" evidence="1">
    <location>
        <begin position="394"/>
        <end position="509"/>
    </location>
</feature>
<dbReference type="Pfam" id="PF07607">
    <property type="entry name" value="DUF1570"/>
    <property type="match status" value="1"/>
</dbReference>
<protein>
    <recommendedName>
        <fullName evidence="1">DUF1570 domain-containing protein</fullName>
    </recommendedName>
</protein>